<protein>
    <recommendedName>
        <fullName evidence="3">DUF3238 domain-containing protein</fullName>
    </recommendedName>
</protein>
<keyword evidence="2" id="KW-1185">Reference proteome</keyword>
<sequence length="398" mass="45788">MLFEIKTVTHQPDQISFTWNDVGGFYNVYKDGKHLYEGSVPEFQDDEFKSGKLYHYFIERVENNQVVDVIALQTSAFAEEKNIENPLQSLVMTTIVAKTQIALSWEKIKDVEAYDIYRDGEFIETVDTNRYIDRNIDVDKPYVYLIRSRRSLRKSGERMASMKSVLSNVFGALNPATSQSETAIETFTTVKLVGTLSKILQPMNERIQEPETVDQWKLRYTTFLADEWVRNPNPLSLNHFFKGDNRDFDPNGEGFRTRVNIVLAYDEKGEPLTFTKEVGPSIAYDHLKRFREQAKASADGISLKRTDHKKGESGFYLTHSVGNPLAAAPSIDYEVTAVFKRQGTFDMAGYFDPAPHHEIYLVKGRGDRWRPILQVESRGLAFMSDAIAYHYWRCSNFE</sequence>
<comment type="caution">
    <text evidence="1">The sequence shown here is derived from an EMBL/GenBank/DDBJ whole genome shotgun (WGS) entry which is preliminary data.</text>
</comment>
<organism evidence="1 2">
    <name type="scientific">Sporosarcina luteola</name>
    <dbReference type="NCBI Taxonomy" id="582850"/>
    <lineage>
        <taxon>Bacteria</taxon>
        <taxon>Bacillati</taxon>
        <taxon>Bacillota</taxon>
        <taxon>Bacilli</taxon>
        <taxon>Bacillales</taxon>
        <taxon>Caryophanaceae</taxon>
        <taxon>Sporosarcina</taxon>
    </lineage>
</organism>
<evidence type="ECO:0008006" key="3">
    <source>
        <dbReference type="Google" id="ProtNLM"/>
    </source>
</evidence>
<proteinExistence type="predicted"/>
<dbReference type="EMBL" id="BJYL01000023">
    <property type="protein sequence ID" value="GEN83544.1"/>
    <property type="molecule type" value="Genomic_DNA"/>
</dbReference>
<dbReference type="Proteomes" id="UP000321901">
    <property type="component" value="Unassembled WGS sequence"/>
</dbReference>
<dbReference type="InterPro" id="IPR021631">
    <property type="entry name" value="DUF3238"/>
</dbReference>
<dbReference type="Pfam" id="PF11579">
    <property type="entry name" value="DUF3238"/>
    <property type="match status" value="1"/>
</dbReference>
<dbReference type="Gene3D" id="2.60.40.10">
    <property type="entry name" value="Immunoglobulins"/>
    <property type="match status" value="1"/>
</dbReference>
<reference evidence="1 2" key="1">
    <citation type="submission" date="2019-07" db="EMBL/GenBank/DDBJ databases">
        <title>Whole genome shotgun sequence of Sporosarcina luteola NBRC 105378.</title>
        <authorList>
            <person name="Hosoyama A."/>
            <person name="Uohara A."/>
            <person name="Ohji S."/>
            <person name="Ichikawa N."/>
        </authorList>
    </citation>
    <scope>NUCLEOTIDE SEQUENCE [LARGE SCALE GENOMIC DNA]</scope>
    <source>
        <strain evidence="1 2">NBRC 105378</strain>
    </source>
</reference>
<gene>
    <name evidence="1" type="ORF">SLU01_18560</name>
</gene>
<dbReference type="AlphaFoldDB" id="A0A511Z802"/>
<name>A0A511Z802_9BACL</name>
<evidence type="ECO:0000313" key="2">
    <source>
        <dbReference type="Proteomes" id="UP000321901"/>
    </source>
</evidence>
<accession>A0A511Z802</accession>
<dbReference type="InterPro" id="IPR013783">
    <property type="entry name" value="Ig-like_fold"/>
</dbReference>
<evidence type="ECO:0000313" key="1">
    <source>
        <dbReference type="EMBL" id="GEN83544.1"/>
    </source>
</evidence>